<feature type="compositionally biased region" description="Polar residues" evidence="1">
    <location>
        <begin position="820"/>
        <end position="832"/>
    </location>
</feature>
<dbReference type="EMBL" id="JPDN02000012">
    <property type="protein sequence ID" value="PON26937.1"/>
    <property type="molecule type" value="Genomic_DNA"/>
</dbReference>
<feature type="compositionally biased region" description="Low complexity" evidence="1">
    <location>
        <begin position="605"/>
        <end position="647"/>
    </location>
</feature>
<organism evidence="2 3">
    <name type="scientific">Trichoderma gamsii</name>
    <dbReference type="NCBI Taxonomy" id="398673"/>
    <lineage>
        <taxon>Eukaryota</taxon>
        <taxon>Fungi</taxon>
        <taxon>Dikarya</taxon>
        <taxon>Ascomycota</taxon>
        <taxon>Pezizomycotina</taxon>
        <taxon>Sordariomycetes</taxon>
        <taxon>Hypocreomycetidae</taxon>
        <taxon>Hypocreales</taxon>
        <taxon>Hypocreaceae</taxon>
        <taxon>Trichoderma</taxon>
    </lineage>
</organism>
<protein>
    <recommendedName>
        <fullName evidence="4">VWFA domain-containing protein</fullName>
    </recommendedName>
</protein>
<feature type="compositionally biased region" description="Basic and acidic residues" evidence="1">
    <location>
        <begin position="486"/>
        <end position="496"/>
    </location>
</feature>
<evidence type="ECO:0000313" key="2">
    <source>
        <dbReference type="EMBL" id="PON26937.1"/>
    </source>
</evidence>
<dbReference type="RefSeq" id="XP_024405885.1">
    <property type="nucleotide sequence ID" value="XM_024549421.1"/>
</dbReference>
<feature type="compositionally biased region" description="Low complexity" evidence="1">
    <location>
        <begin position="763"/>
        <end position="777"/>
    </location>
</feature>
<feature type="compositionally biased region" description="Basic and acidic residues" evidence="1">
    <location>
        <begin position="805"/>
        <end position="818"/>
    </location>
</feature>
<name>A0A2P4ZRM5_9HYPO</name>
<dbReference type="PANTHER" id="PTHR34706">
    <property type="entry name" value="SLR1338 PROTEIN"/>
    <property type="match status" value="1"/>
</dbReference>
<feature type="compositionally biased region" description="Basic and acidic residues" evidence="1">
    <location>
        <begin position="728"/>
        <end position="752"/>
    </location>
</feature>
<dbReference type="STRING" id="398673.A0A2P4ZRM5"/>
<gene>
    <name evidence="2" type="ORF">TGAM01_v204438</name>
</gene>
<feature type="compositionally biased region" description="Basic and acidic residues" evidence="1">
    <location>
        <begin position="540"/>
        <end position="551"/>
    </location>
</feature>
<feature type="region of interest" description="Disordered" evidence="1">
    <location>
        <begin position="451"/>
        <end position="832"/>
    </location>
</feature>
<reference evidence="2 3" key="1">
    <citation type="journal article" date="2016" name="Genome Announc.">
        <title>Draft Whole-Genome Sequence of Trichoderma gamsii T6085, a Promising Biocontrol Agent of Fusarium Head Blight on Wheat.</title>
        <authorList>
            <person name="Baroncelli R."/>
            <person name="Zapparata A."/>
            <person name="Piaggeschi G."/>
            <person name="Sarrocco S."/>
            <person name="Vannacci G."/>
        </authorList>
    </citation>
    <scope>NUCLEOTIDE SEQUENCE [LARGE SCALE GENOMIC DNA]</scope>
    <source>
        <strain evidence="2 3">T6085</strain>
    </source>
</reference>
<dbReference type="Proteomes" id="UP000054821">
    <property type="component" value="Unassembled WGS sequence"/>
</dbReference>
<dbReference type="Gene3D" id="2.120.10.70">
    <property type="entry name" value="Fucose-specific lectin"/>
    <property type="match status" value="1"/>
</dbReference>
<evidence type="ECO:0000313" key="3">
    <source>
        <dbReference type="Proteomes" id="UP000054821"/>
    </source>
</evidence>
<dbReference type="AlphaFoldDB" id="A0A2P4ZRM5"/>
<evidence type="ECO:0008006" key="4">
    <source>
        <dbReference type="Google" id="ProtNLM"/>
    </source>
</evidence>
<dbReference type="GeneID" id="29989899"/>
<feature type="compositionally biased region" description="Low complexity" evidence="1">
    <location>
        <begin position="503"/>
        <end position="513"/>
    </location>
</feature>
<evidence type="ECO:0000256" key="1">
    <source>
        <dbReference type="SAM" id="MobiDB-lite"/>
    </source>
</evidence>
<keyword evidence="3" id="KW-1185">Reference proteome</keyword>
<feature type="compositionally biased region" description="Basic and acidic residues" evidence="1">
    <location>
        <begin position="649"/>
        <end position="685"/>
    </location>
</feature>
<feature type="compositionally biased region" description="Basic and acidic residues" evidence="1">
    <location>
        <begin position="586"/>
        <end position="604"/>
    </location>
</feature>
<proteinExistence type="predicted"/>
<feature type="compositionally biased region" description="Basic and acidic residues" evidence="1">
    <location>
        <begin position="458"/>
        <end position="477"/>
    </location>
</feature>
<comment type="caution">
    <text evidence="2">The sequence shown here is derived from an EMBL/GenBank/DDBJ whole genome shotgun (WGS) entry which is preliminary data.</text>
</comment>
<feature type="compositionally biased region" description="Acidic residues" evidence="1">
    <location>
        <begin position="555"/>
        <end position="585"/>
    </location>
</feature>
<accession>A0A2P4ZRM5</accession>
<dbReference type="PANTHER" id="PTHR34706:SF3">
    <property type="entry name" value="ANKYRIN REPEAT PROTEIN (AFU_ORTHOLOGUE AFUA_7G06200)"/>
    <property type="match status" value="1"/>
</dbReference>
<feature type="compositionally biased region" description="Polar residues" evidence="1">
    <location>
        <begin position="696"/>
        <end position="713"/>
    </location>
</feature>
<dbReference type="SUPFAM" id="SSF89372">
    <property type="entry name" value="Fucose-specific lectin"/>
    <property type="match status" value="1"/>
</dbReference>
<sequence>MYRLQDISRLLLAAGGTPSRDGKTTHFTYEKDGSVRMQTWTGSELIDDELIADGVRSGTSAPVVNRSHKKVFAVHQDDSIKCFTNPLRDDEQVEEDEIDDDAPWNEEKITDVDTRVHPRSQLAVSYDKNTVFIFYQKPDGNLGCINEYGNKWKAVKLPAVAALDGTPLATCNTNYAVFLFYISTDGSVRYLENREGRWNDVFFSAAKIVDPEADIPGSAFKLTVAEDRQPFERIRPMVFCLDQNPDNNILSIIKFRSKRLEAIGKVEGTELVPSLGEMERNRYYFWSPYPFYTMIKRRGKNYAPATISKGLWGKRSSSQQEHGNSSAMKSLNGLQEPFIDNCSTPMGNNNKTQATVGLETTPAQAIISPQTSEQMEISNGTSLQSSVFLGRIGLAEPWNAIRRTFLGSGRNQNTVQGDALRNIESENAEIAVTLPETNEFTMDGAEEDAIESNYAESSRSETEETGPKETGFEKPTTDEYGMNEAEADKALVREDRPEEADSEGTAGESGSEGTDSEAAETAPSEIEEGENEDIQSQKGQAKEAQAEEHQTLEGQLEETQTEEFEDEEFENEESEDEESEEEELENEKKSQKPQSKESHVKEPQTTEPQTTEPQTTEPQTTEPQTTEPQTTEPQTTEPQTTEPQTTELQIKEYETENPQTEKLRTEEVESQEVENKEVENKEAQNKEVQINRVQPGKSQAKNVQSEEPQIQNPRTDDARINDIQPEEYEAKVTKTEEAKGQEPKNVEGKELGSESASHKAKVPTTSTSTTESIESPPAMRPYVTEGDSQEAITEKTGPESSDLNESNRTEIPTIDKGKGSATTDMPISTESRFNTPQDIEKDLNDHIKKNGLSPFFSENPDYIPTMAGNAFDFKNNKDNLLIRDVDIQGITRLSLYQPVLYCDDSTSMKASSRVKSREARTRVDDQIEMVRRVTRVSTYVVPPGHGSSVQFINFNRDIHDNKLSQQQVEAVMNSVTPSGHTPIGTNLKEKILKPLVYDVIKKNKRLERPILVSCITDGCPSDEPAGKLKKEILKCTRFLRENGYPPSTIRFQISQIGNSSRADKFLKELKDDKELKEVLYCTAQRLDDQFETFRHNELMLERWLLRTLLEPIMGEDINNLNL</sequence>